<evidence type="ECO:0000256" key="1">
    <source>
        <dbReference type="SAM" id="MobiDB-lite"/>
    </source>
</evidence>
<name>A0AAD4W5S0_PRUDU</name>
<dbReference type="AlphaFoldDB" id="A0AAD4W5S0"/>
<keyword evidence="3" id="KW-1185">Reference proteome</keyword>
<organism evidence="2 3">
    <name type="scientific">Prunus dulcis</name>
    <name type="common">Almond</name>
    <name type="synonym">Amygdalus dulcis</name>
    <dbReference type="NCBI Taxonomy" id="3755"/>
    <lineage>
        <taxon>Eukaryota</taxon>
        <taxon>Viridiplantae</taxon>
        <taxon>Streptophyta</taxon>
        <taxon>Embryophyta</taxon>
        <taxon>Tracheophyta</taxon>
        <taxon>Spermatophyta</taxon>
        <taxon>Magnoliopsida</taxon>
        <taxon>eudicotyledons</taxon>
        <taxon>Gunneridae</taxon>
        <taxon>Pentapetalae</taxon>
        <taxon>rosids</taxon>
        <taxon>fabids</taxon>
        <taxon>Rosales</taxon>
        <taxon>Rosaceae</taxon>
        <taxon>Amygdaloideae</taxon>
        <taxon>Amygdaleae</taxon>
        <taxon>Prunus</taxon>
    </lineage>
</organism>
<sequence length="208" mass="23067">MNAKSIIDISRRLQPSTQLPALAERQDPRKYNGIKQKKHTLSCPCQSCRSQLPSTLRHNCRSCCPPCTPELLPTNCRKLPPITLAERQGPSKSNRVLFLYLTPAAEANTRSRRLALAEAKLHRPAPPATLPKVLSPVLPPKLSRQELQLPCRSSATCRPLANHPRPAESVLHFHTSSDNTYRSAQPYSLAASWPNQSHPAAEPQQPIS</sequence>
<dbReference type="EMBL" id="JAJFAZ020000003">
    <property type="protein sequence ID" value="KAI5337349.1"/>
    <property type="molecule type" value="Genomic_DNA"/>
</dbReference>
<evidence type="ECO:0000313" key="2">
    <source>
        <dbReference type="EMBL" id="KAI5337349.1"/>
    </source>
</evidence>
<comment type="caution">
    <text evidence="2">The sequence shown here is derived from an EMBL/GenBank/DDBJ whole genome shotgun (WGS) entry which is preliminary data.</text>
</comment>
<accession>A0AAD4W5S0</accession>
<evidence type="ECO:0000313" key="3">
    <source>
        <dbReference type="Proteomes" id="UP001054821"/>
    </source>
</evidence>
<reference evidence="2 3" key="1">
    <citation type="journal article" date="2022" name="G3 (Bethesda)">
        <title>Whole-genome sequence and methylome profiling of the almond [Prunus dulcis (Mill.) D.A. Webb] cultivar 'Nonpareil'.</title>
        <authorList>
            <person name="D'Amico-Willman K.M."/>
            <person name="Ouma W.Z."/>
            <person name="Meulia T."/>
            <person name="Sideli G.M."/>
            <person name="Gradziel T.M."/>
            <person name="Fresnedo-Ramirez J."/>
        </authorList>
    </citation>
    <scope>NUCLEOTIDE SEQUENCE [LARGE SCALE GENOMIC DNA]</scope>
    <source>
        <strain evidence="2">Clone GOH B32 T37-40</strain>
    </source>
</reference>
<feature type="region of interest" description="Disordered" evidence="1">
    <location>
        <begin position="187"/>
        <end position="208"/>
    </location>
</feature>
<gene>
    <name evidence="2" type="ORF">L3X38_016620</name>
</gene>
<proteinExistence type="predicted"/>
<dbReference type="Proteomes" id="UP001054821">
    <property type="component" value="Chromosome 3"/>
</dbReference>
<protein>
    <submittedName>
        <fullName evidence="2">Uncharacterized protein</fullName>
    </submittedName>
</protein>